<dbReference type="Proteomes" id="UP000805193">
    <property type="component" value="Unassembled WGS sequence"/>
</dbReference>
<comment type="caution">
    <text evidence="1">The sequence shown here is derived from an EMBL/GenBank/DDBJ whole genome shotgun (WGS) entry which is preliminary data.</text>
</comment>
<organism evidence="1 2">
    <name type="scientific">Ixodes persulcatus</name>
    <name type="common">Taiga tick</name>
    <dbReference type="NCBI Taxonomy" id="34615"/>
    <lineage>
        <taxon>Eukaryota</taxon>
        <taxon>Metazoa</taxon>
        <taxon>Ecdysozoa</taxon>
        <taxon>Arthropoda</taxon>
        <taxon>Chelicerata</taxon>
        <taxon>Arachnida</taxon>
        <taxon>Acari</taxon>
        <taxon>Parasitiformes</taxon>
        <taxon>Ixodida</taxon>
        <taxon>Ixodoidea</taxon>
        <taxon>Ixodidae</taxon>
        <taxon>Ixodinae</taxon>
        <taxon>Ixodes</taxon>
    </lineage>
</organism>
<proteinExistence type="predicted"/>
<keyword evidence="2" id="KW-1185">Reference proteome</keyword>
<accession>A0AC60QE57</accession>
<sequence length="261" mass="28951">MYSSWSSGAEPARAKCRLVLSYVGTLRRRSRHAPGADSTAAASEYTGADSLDEDVRIPRRPWGPANHRMLESPSDSSTTLPAALRRRNDSLQTRWRFDQLVTQKPSEAHLVQPTTSFAAPTGMTVPRRRPQPQAQTRERTAVWGASRAAEPATAAPATPRPKVTRSTREDPWLVGFLPAPRKRLALPQRNREKLTYGCRDRGQTMPYSPGMQWLRLASAAAARRARRPSQQADRLRRLNAHDSGVGTRLCRLPPSGEDTAA</sequence>
<gene>
    <name evidence="1" type="ORF">HPB47_020889</name>
</gene>
<reference evidence="1 2" key="1">
    <citation type="journal article" date="2020" name="Cell">
        <title>Large-Scale Comparative Analyses of Tick Genomes Elucidate Their Genetic Diversity and Vector Capacities.</title>
        <authorList>
            <consortium name="Tick Genome and Microbiome Consortium (TIGMIC)"/>
            <person name="Jia N."/>
            <person name="Wang J."/>
            <person name="Shi W."/>
            <person name="Du L."/>
            <person name="Sun Y."/>
            <person name="Zhan W."/>
            <person name="Jiang J.F."/>
            <person name="Wang Q."/>
            <person name="Zhang B."/>
            <person name="Ji P."/>
            <person name="Bell-Sakyi L."/>
            <person name="Cui X.M."/>
            <person name="Yuan T.T."/>
            <person name="Jiang B.G."/>
            <person name="Yang W.F."/>
            <person name="Lam T.T."/>
            <person name="Chang Q.C."/>
            <person name="Ding S.J."/>
            <person name="Wang X.J."/>
            <person name="Zhu J.G."/>
            <person name="Ruan X.D."/>
            <person name="Zhao L."/>
            <person name="Wei J.T."/>
            <person name="Ye R.Z."/>
            <person name="Que T.C."/>
            <person name="Du C.H."/>
            <person name="Zhou Y.H."/>
            <person name="Cheng J.X."/>
            <person name="Dai P.F."/>
            <person name="Guo W.B."/>
            <person name="Han X.H."/>
            <person name="Huang E.J."/>
            <person name="Li L.F."/>
            <person name="Wei W."/>
            <person name="Gao Y.C."/>
            <person name="Liu J.Z."/>
            <person name="Shao H.Z."/>
            <person name="Wang X."/>
            <person name="Wang C.C."/>
            <person name="Yang T.C."/>
            <person name="Huo Q.B."/>
            <person name="Li W."/>
            <person name="Chen H.Y."/>
            <person name="Chen S.E."/>
            <person name="Zhou L.G."/>
            <person name="Ni X.B."/>
            <person name="Tian J.H."/>
            <person name="Sheng Y."/>
            <person name="Liu T."/>
            <person name="Pan Y.S."/>
            <person name="Xia L.Y."/>
            <person name="Li J."/>
            <person name="Zhao F."/>
            <person name="Cao W.C."/>
        </authorList>
    </citation>
    <scope>NUCLEOTIDE SEQUENCE [LARGE SCALE GENOMIC DNA]</scope>
    <source>
        <strain evidence="1">Iper-2018</strain>
    </source>
</reference>
<evidence type="ECO:0000313" key="2">
    <source>
        <dbReference type="Proteomes" id="UP000805193"/>
    </source>
</evidence>
<name>A0AC60QE57_IXOPE</name>
<dbReference type="EMBL" id="JABSTQ010009157">
    <property type="protein sequence ID" value="KAG0432393.1"/>
    <property type="molecule type" value="Genomic_DNA"/>
</dbReference>
<protein>
    <submittedName>
        <fullName evidence="1">Uncharacterized protein</fullName>
    </submittedName>
</protein>
<evidence type="ECO:0000313" key="1">
    <source>
        <dbReference type="EMBL" id="KAG0432393.1"/>
    </source>
</evidence>